<proteinExistence type="predicted"/>
<reference evidence="3 4" key="1">
    <citation type="submission" date="2019-04" db="EMBL/GenBank/DDBJ databases">
        <title>Friends and foes A comparative genomics study of 23 Aspergillus species from section Flavi.</title>
        <authorList>
            <consortium name="DOE Joint Genome Institute"/>
            <person name="Kjaerbolling I."/>
            <person name="Vesth T."/>
            <person name="Frisvad J.C."/>
            <person name="Nybo J.L."/>
            <person name="Theobald S."/>
            <person name="Kildgaard S."/>
            <person name="Isbrandt T."/>
            <person name="Kuo A."/>
            <person name="Sato A."/>
            <person name="Lyhne E.K."/>
            <person name="Kogle M.E."/>
            <person name="Wiebenga A."/>
            <person name="Kun R.S."/>
            <person name="Lubbers R.J."/>
            <person name="Makela M.R."/>
            <person name="Barry K."/>
            <person name="Chovatia M."/>
            <person name="Clum A."/>
            <person name="Daum C."/>
            <person name="Haridas S."/>
            <person name="He G."/>
            <person name="LaButti K."/>
            <person name="Lipzen A."/>
            <person name="Mondo S."/>
            <person name="Riley R."/>
            <person name="Salamov A."/>
            <person name="Simmons B.A."/>
            <person name="Magnuson J.K."/>
            <person name="Henrissat B."/>
            <person name="Mortensen U.H."/>
            <person name="Larsen T.O."/>
            <person name="Devries R.P."/>
            <person name="Grigoriev I.V."/>
            <person name="Machida M."/>
            <person name="Baker S.E."/>
            <person name="Andersen M.R."/>
        </authorList>
    </citation>
    <scope>NUCLEOTIDE SEQUENCE [LARGE SCALE GENOMIC DNA]</scope>
    <source>
        <strain evidence="3 4">CBS 151.66</strain>
    </source>
</reference>
<dbReference type="InterPro" id="IPR011058">
    <property type="entry name" value="Cyanovirin-N"/>
</dbReference>
<feature type="domain" description="Cyanovirin-N" evidence="2">
    <location>
        <begin position="33"/>
        <end position="139"/>
    </location>
</feature>
<keyword evidence="4" id="KW-1185">Reference proteome</keyword>
<dbReference type="Pfam" id="PF08881">
    <property type="entry name" value="CVNH"/>
    <property type="match status" value="1"/>
</dbReference>
<dbReference type="SUPFAM" id="SSF51322">
    <property type="entry name" value="Cyanovirin-N"/>
    <property type="match status" value="1"/>
</dbReference>
<keyword evidence="1" id="KW-0732">Signal</keyword>
<dbReference type="Gene3D" id="2.30.60.10">
    <property type="entry name" value="Cyanovirin-N"/>
    <property type="match status" value="1"/>
</dbReference>
<name>A0A5N5WMA8_9EURO</name>
<gene>
    <name evidence="3" type="ORF">BDV29DRAFT_162636</name>
</gene>
<sequence>MYLSQAIVLLALLAAVMSLLEPVVKRGGSGGGFFSTCERIQVSGRSLLLAECKKTNREKNWSLLDLNHCLLNTGDALIAQREYRAIVRNGIDGAFGGSNCKVDPEKRNILRCACSTDELAHLAAREVNLDDVVPNHDGIMSCYEYRAEDWGKLFGNPVAITQALISTSRTPKGLIKQ</sequence>
<feature type="signal peptide" evidence="1">
    <location>
        <begin position="1"/>
        <end position="18"/>
    </location>
</feature>
<evidence type="ECO:0000259" key="2">
    <source>
        <dbReference type="Pfam" id="PF08881"/>
    </source>
</evidence>
<protein>
    <recommendedName>
        <fullName evidence="2">Cyanovirin-N domain-containing protein</fullName>
    </recommendedName>
</protein>
<accession>A0A5N5WMA8</accession>
<dbReference type="InterPro" id="IPR036673">
    <property type="entry name" value="Cyanovirin-N_sf"/>
</dbReference>
<evidence type="ECO:0000313" key="4">
    <source>
        <dbReference type="Proteomes" id="UP000326565"/>
    </source>
</evidence>
<evidence type="ECO:0000313" key="3">
    <source>
        <dbReference type="EMBL" id="KAB8068162.1"/>
    </source>
</evidence>
<feature type="chain" id="PRO_5025033113" description="Cyanovirin-N domain-containing protein" evidence="1">
    <location>
        <begin position="19"/>
        <end position="177"/>
    </location>
</feature>
<dbReference type="Proteomes" id="UP000326565">
    <property type="component" value="Unassembled WGS sequence"/>
</dbReference>
<dbReference type="AlphaFoldDB" id="A0A5N5WMA8"/>
<dbReference type="OrthoDB" id="2947935at2759"/>
<dbReference type="EMBL" id="ML732412">
    <property type="protein sequence ID" value="KAB8068162.1"/>
    <property type="molecule type" value="Genomic_DNA"/>
</dbReference>
<organism evidence="3 4">
    <name type="scientific">Aspergillus leporis</name>
    <dbReference type="NCBI Taxonomy" id="41062"/>
    <lineage>
        <taxon>Eukaryota</taxon>
        <taxon>Fungi</taxon>
        <taxon>Dikarya</taxon>
        <taxon>Ascomycota</taxon>
        <taxon>Pezizomycotina</taxon>
        <taxon>Eurotiomycetes</taxon>
        <taxon>Eurotiomycetidae</taxon>
        <taxon>Eurotiales</taxon>
        <taxon>Aspergillaceae</taxon>
        <taxon>Aspergillus</taxon>
        <taxon>Aspergillus subgen. Circumdati</taxon>
    </lineage>
</organism>
<evidence type="ECO:0000256" key="1">
    <source>
        <dbReference type="SAM" id="SignalP"/>
    </source>
</evidence>